<accession>A0A1Q6HQA4</accession>
<dbReference type="GO" id="GO:0005737">
    <property type="term" value="C:cytoplasm"/>
    <property type="evidence" value="ECO:0007669"/>
    <property type="project" value="TreeGrafter"/>
</dbReference>
<evidence type="ECO:0000313" key="3">
    <source>
        <dbReference type="Proteomes" id="UP000186549"/>
    </source>
</evidence>
<comment type="caution">
    <text evidence="2">The sequence shown here is derived from an EMBL/GenBank/DDBJ whole genome shotgun (WGS) entry which is preliminary data.</text>
</comment>
<dbReference type="InterPro" id="IPR029057">
    <property type="entry name" value="PRTase-like"/>
</dbReference>
<dbReference type="Pfam" id="PF00156">
    <property type="entry name" value="Pribosyltran"/>
    <property type="match status" value="1"/>
</dbReference>
<dbReference type="GO" id="GO:0006015">
    <property type="term" value="P:5-phosphoribose 1-diphosphate biosynthetic process"/>
    <property type="evidence" value="ECO:0007669"/>
    <property type="project" value="TreeGrafter"/>
</dbReference>
<dbReference type="Proteomes" id="UP000186549">
    <property type="component" value="Unassembled WGS sequence"/>
</dbReference>
<dbReference type="PANTHER" id="PTHR10210">
    <property type="entry name" value="RIBOSE-PHOSPHATE DIPHOSPHOKINASE FAMILY MEMBER"/>
    <property type="match status" value="1"/>
</dbReference>
<dbReference type="Gene3D" id="3.40.50.2020">
    <property type="match status" value="2"/>
</dbReference>
<organism evidence="2 3">
    <name type="scientific">Bacteroides uniformis</name>
    <dbReference type="NCBI Taxonomy" id="820"/>
    <lineage>
        <taxon>Bacteria</taxon>
        <taxon>Pseudomonadati</taxon>
        <taxon>Bacteroidota</taxon>
        <taxon>Bacteroidia</taxon>
        <taxon>Bacteroidales</taxon>
        <taxon>Bacteroidaceae</taxon>
        <taxon>Bacteroides</taxon>
    </lineage>
</organism>
<dbReference type="SUPFAM" id="SSF53271">
    <property type="entry name" value="PRTase-like"/>
    <property type="match status" value="1"/>
</dbReference>
<evidence type="ECO:0000313" key="2">
    <source>
        <dbReference type="EMBL" id="OKZ28828.1"/>
    </source>
</evidence>
<dbReference type="InterPro" id="IPR005946">
    <property type="entry name" value="Rib-P_diPkinase"/>
</dbReference>
<dbReference type="InterPro" id="IPR000836">
    <property type="entry name" value="PRTase_dom"/>
</dbReference>
<dbReference type="EMBL" id="MNQU01000332">
    <property type="protein sequence ID" value="OKZ28828.1"/>
    <property type="molecule type" value="Genomic_DNA"/>
</dbReference>
<dbReference type="GO" id="GO:0006164">
    <property type="term" value="P:purine nucleotide biosynthetic process"/>
    <property type="evidence" value="ECO:0007669"/>
    <property type="project" value="TreeGrafter"/>
</dbReference>
<sequence>MNKIDLCNKENGNIDYEIIHFPDEQAHIKLLSEMSHKQSVEVNVRITSAEWLFLLMQVLDICNRHGMKPIVKIWYLMGARMDRVMNFNEPFTLRIVMDMLNMYDADFFVIEPHNYKIIECANWGKLSANSIPDTDIVCYPDEGAKNRYICDIRKPFIFCNKKRNLNTGKLSGFELNLRGHDINGKNVLVIDDLCDGGGTFCGIAPLIRNHKPKSISLCVTHAIQRDGILKVAALYNKVYITNSYKDWQNESLPENVAVKVW</sequence>
<name>A0A1Q6HQA4_BACUN</name>
<reference evidence="2 3" key="1">
    <citation type="journal article" date="2016" name="Nat. Biotechnol.">
        <title>Measurement of bacterial replication rates in microbial communities.</title>
        <authorList>
            <person name="Brown C.T."/>
            <person name="Olm M.R."/>
            <person name="Thomas B.C."/>
            <person name="Banfield J.F."/>
        </authorList>
    </citation>
    <scope>NUCLEOTIDE SEQUENCE [LARGE SCALE GENOMIC DNA]</scope>
    <source>
        <strain evidence="2">45_41</strain>
    </source>
</reference>
<gene>
    <name evidence="2" type="ORF">BHV79_17690</name>
</gene>
<protein>
    <recommendedName>
        <fullName evidence="1">Phosphoribosyltransferase domain-containing protein</fullName>
    </recommendedName>
</protein>
<dbReference type="CDD" id="cd06223">
    <property type="entry name" value="PRTases_typeI"/>
    <property type="match status" value="1"/>
</dbReference>
<feature type="domain" description="Phosphoribosyltransferase" evidence="1">
    <location>
        <begin position="177"/>
        <end position="223"/>
    </location>
</feature>
<dbReference type="GO" id="GO:0002189">
    <property type="term" value="C:ribose phosphate diphosphokinase complex"/>
    <property type="evidence" value="ECO:0007669"/>
    <property type="project" value="TreeGrafter"/>
</dbReference>
<dbReference type="PANTHER" id="PTHR10210:SF45">
    <property type="entry name" value="RIBOSE-PHOSPHATE PYROPHOSPHOKINASE 3, CHLOROPLASTIC"/>
    <property type="match status" value="1"/>
</dbReference>
<dbReference type="GO" id="GO:0000287">
    <property type="term" value="F:magnesium ion binding"/>
    <property type="evidence" value="ECO:0007669"/>
    <property type="project" value="InterPro"/>
</dbReference>
<dbReference type="AlphaFoldDB" id="A0A1Q6HQA4"/>
<proteinExistence type="predicted"/>
<evidence type="ECO:0000259" key="1">
    <source>
        <dbReference type="Pfam" id="PF00156"/>
    </source>
</evidence>